<comment type="caution">
    <text evidence="2">The sequence shown here is derived from an EMBL/GenBank/DDBJ whole genome shotgun (WGS) entry which is preliminary data.</text>
</comment>
<evidence type="ECO:0000313" key="4">
    <source>
        <dbReference type="Proteomes" id="UP000036045"/>
    </source>
</evidence>
<proteinExistence type="predicted"/>
<dbReference type="SMART" id="SM00316">
    <property type="entry name" value="S1"/>
    <property type="match status" value="2"/>
</dbReference>
<evidence type="ECO:0000259" key="1">
    <source>
        <dbReference type="PROSITE" id="PS50126"/>
    </source>
</evidence>
<dbReference type="Gene3D" id="2.40.50.140">
    <property type="entry name" value="Nucleic acid-binding proteins"/>
    <property type="match status" value="1"/>
</dbReference>
<accession>A0A0J1II20</accession>
<protein>
    <submittedName>
        <fullName evidence="3">30S ribosomal protein S1</fullName>
    </submittedName>
    <submittedName>
        <fullName evidence="2">Ribosomal protein S1 domain protein</fullName>
    </submittedName>
</protein>
<dbReference type="EMBL" id="LDPH01000015">
    <property type="protein sequence ID" value="KLV25556.1"/>
    <property type="molecule type" value="Genomic_DNA"/>
</dbReference>
<dbReference type="EMBL" id="JAGTPX010000006">
    <property type="protein sequence ID" value="MBR8669581.1"/>
    <property type="molecule type" value="Genomic_DNA"/>
</dbReference>
<reference evidence="3" key="2">
    <citation type="submission" date="2021-04" db="EMBL/GenBank/DDBJ databases">
        <title>Genomic analysis of electroactive and textile dye degrading Bacillus circulans strain: DC10 isolated from constructed wetland-microbial fuel cells treating textile dye wastewaters.</title>
        <authorList>
            <person name="Patel D.U."/>
            <person name="Desai C.R."/>
        </authorList>
    </citation>
    <scope>NUCLEOTIDE SEQUENCE</scope>
    <source>
        <strain evidence="3">DC10</strain>
    </source>
</reference>
<dbReference type="PROSITE" id="PS50126">
    <property type="entry name" value="S1"/>
    <property type="match status" value="1"/>
</dbReference>
<keyword evidence="4" id="KW-1185">Reference proteome</keyword>
<dbReference type="InterPro" id="IPR003029">
    <property type="entry name" value="S1_domain"/>
</dbReference>
<dbReference type="RefSeq" id="WP_047943191.1">
    <property type="nucleotide sequence ID" value="NZ_CP053316.1"/>
</dbReference>
<keyword evidence="2" id="KW-0687">Ribonucleoprotein</keyword>
<evidence type="ECO:0000313" key="2">
    <source>
        <dbReference type="EMBL" id="KLV25556.1"/>
    </source>
</evidence>
<dbReference type="GO" id="GO:0005840">
    <property type="term" value="C:ribosome"/>
    <property type="evidence" value="ECO:0007669"/>
    <property type="project" value="UniProtKB-KW"/>
</dbReference>
<name>A0A0J1II20_NIACI</name>
<dbReference type="OrthoDB" id="2905506at2"/>
<reference evidence="2 4" key="1">
    <citation type="submission" date="2015-05" db="EMBL/GenBank/DDBJ databases">
        <title>Whole genome sequence and identification of bacterial endophytes from Costus igneus.</title>
        <authorList>
            <person name="Lee Y.P."/>
            <person name="Gan H.M."/>
            <person name="Eng W."/>
            <person name="Wheatley M.S."/>
            <person name="Caraballo A."/>
            <person name="Polter S."/>
            <person name="Savka M.A."/>
            <person name="Hudson A.O."/>
        </authorList>
    </citation>
    <scope>NUCLEOTIDE SEQUENCE [LARGE SCALE GENOMIC DNA]</scope>
    <source>
        <strain evidence="2 4">RIT379</strain>
    </source>
</reference>
<feature type="domain" description="S1 motif" evidence="1">
    <location>
        <begin position="134"/>
        <end position="203"/>
    </location>
</feature>
<dbReference type="InterPro" id="IPR012340">
    <property type="entry name" value="NA-bd_OB-fold"/>
</dbReference>
<keyword evidence="2" id="KW-0689">Ribosomal protein</keyword>
<dbReference type="GO" id="GO:0003676">
    <property type="term" value="F:nucleic acid binding"/>
    <property type="evidence" value="ECO:0007669"/>
    <property type="project" value="InterPro"/>
</dbReference>
<dbReference type="Pfam" id="PF00575">
    <property type="entry name" value="S1"/>
    <property type="match status" value="1"/>
</dbReference>
<sequence length="300" mass="34079">MAETLKTSWVNDNQLNELAKIKRDRTIIKGAVTAVSTRETKVLEDGKYVKKQMEVATFLLEGTNITAYCPSNEFSDHDFRSLNGFTGSIQEVIVDQIDIEDNIVLVSVRKADDIRKAEFMKQLVTLEAEDSLKSTIFDGVVRGYNPNTRKVFVRINGADCFMNARHWSWENGNIQHEINRGETIQVKVLRFDKENNLIQVSRRDTQDDPFKKLIELYNQNSTVAGKVTNLDPIHGIFVKLDAGLEVKGIRPRHLPEPVVGDIVSCTIRSIDKDKRHAKVTITGYPRGKKKIKDVASFLFE</sequence>
<organism evidence="2 4">
    <name type="scientific">Niallia circulans</name>
    <name type="common">Bacillus circulans</name>
    <dbReference type="NCBI Taxonomy" id="1397"/>
    <lineage>
        <taxon>Bacteria</taxon>
        <taxon>Bacillati</taxon>
        <taxon>Bacillota</taxon>
        <taxon>Bacilli</taxon>
        <taxon>Bacillales</taxon>
        <taxon>Bacillaceae</taxon>
        <taxon>Niallia</taxon>
    </lineage>
</organism>
<gene>
    <name evidence="2" type="ORF">ABW02_15440</name>
    <name evidence="3" type="ORF">KD144_08505</name>
</gene>
<dbReference type="PATRIC" id="fig|1397.4.peg.1273"/>
<dbReference type="Proteomes" id="UP000036045">
    <property type="component" value="Unassembled WGS sequence"/>
</dbReference>
<dbReference type="AlphaFoldDB" id="A0A0J1II20"/>
<dbReference type="SUPFAM" id="SSF50249">
    <property type="entry name" value="Nucleic acid-binding proteins"/>
    <property type="match status" value="1"/>
</dbReference>
<evidence type="ECO:0000313" key="3">
    <source>
        <dbReference type="EMBL" id="MBR8669581.1"/>
    </source>
</evidence>